<evidence type="ECO:0000313" key="2">
    <source>
        <dbReference type="EMBL" id="CAD7634134.1"/>
    </source>
</evidence>
<dbReference type="EMBL" id="OC868615">
    <property type="protein sequence ID" value="CAD7634134.1"/>
    <property type="molecule type" value="Genomic_DNA"/>
</dbReference>
<accession>A0A7R9L5A2</accession>
<dbReference type="GO" id="GO:0008757">
    <property type="term" value="F:S-adenosylmethionine-dependent methyltransferase activity"/>
    <property type="evidence" value="ECO:0007669"/>
    <property type="project" value="InterPro"/>
</dbReference>
<dbReference type="CDD" id="cd02440">
    <property type="entry name" value="AdoMet_MTases"/>
    <property type="match status" value="1"/>
</dbReference>
<proteinExistence type="predicted"/>
<dbReference type="OrthoDB" id="10039245at2759"/>
<dbReference type="AlphaFoldDB" id="A0A7R9L5A2"/>
<dbReference type="Pfam" id="PF08241">
    <property type="entry name" value="Methyltransf_11"/>
    <property type="match status" value="1"/>
</dbReference>
<dbReference type="Proteomes" id="UP000759131">
    <property type="component" value="Unassembled WGS sequence"/>
</dbReference>
<dbReference type="InterPro" id="IPR029063">
    <property type="entry name" value="SAM-dependent_MTases_sf"/>
</dbReference>
<reference evidence="2" key="1">
    <citation type="submission" date="2020-11" db="EMBL/GenBank/DDBJ databases">
        <authorList>
            <person name="Tran Van P."/>
        </authorList>
    </citation>
    <scope>NUCLEOTIDE SEQUENCE</scope>
</reference>
<evidence type="ECO:0000259" key="1">
    <source>
        <dbReference type="Pfam" id="PF08241"/>
    </source>
</evidence>
<protein>
    <recommendedName>
        <fullName evidence="1">Methyltransferase type 11 domain-containing protein</fullName>
    </recommendedName>
</protein>
<keyword evidence="3" id="KW-1185">Reference proteome</keyword>
<dbReference type="PANTHER" id="PTHR43591">
    <property type="entry name" value="METHYLTRANSFERASE"/>
    <property type="match status" value="1"/>
</dbReference>
<dbReference type="Gene3D" id="3.40.50.150">
    <property type="entry name" value="Vaccinia Virus protein VP39"/>
    <property type="match status" value="1"/>
</dbReference>
<feature type="domain" description="Methyltransferase type 11" evidence="1">
    <location>
        <begin position="67"/>
        <end position="161"/>
    </location>
</feature>
<dbReference type="PANTHER" id="PTHR43591:SF110">
    <property type="entry name" value="RHODANESE DOMAIN-CONTAINING PROTEIN"/>
    <property type="match status" value="1"/>
</dbReference>
<gene>
    <name evidence="2" type="ORF">OSB1V03_LOCUS14530</name>
</gene>
<sequence>MSEQSDQKRQQLLDNLFHCRDVNETKDFYAKWANDYEEDIRDMEYNGAQIVVKCFLELNCPLDCRILDIGAGTGVIGTLLKKHGYTNIDGLDASPKMLDIAREKDCYVNLINSIVANNIRLPIDSKSYDVVIMAGVFCPGHISVDAFNEILRVTKPGGTICWAMGVEKTYVDYDDQYRDGQFERAIVTLCDRLKWLSILGYPKRVDNYLHGKDGWFHAMQVI</sequence>
<organism evidence="2">
    <name type="scientific">Medioppia subpectinata</name>
    <dbReference type="NCBI Taxonomy" id="1979941"/>
    <lineage>
        <taxon>Eukaryota</taxon>
        <taxon>Metazoa</taxon>
        <taxon>Ecdysozoa</taxon>
        <taxon>Arthropoda</taxon>
        <taxon>Chelicerata</taxon>
        <taxon>Arachnida</taxon>
        <taxon>Acari</taxon>
        <taxon>Acariformes</taxon>
        <taxon>Sarcoptiformes</taxon>
        <taxon>Oribatida</taxon>
        <taxon>Brachypylina</taxon>
        <taxon>Oppioidea</taxon>
        <taxon>Oppiidae</taxon>
        <taxon>Medioppia</taxon>
    </lineage>
</organism>
<dbReference type="SUPFAM" id="SSF53335">
    <property type="entry name" value="S-adenosyl-L-methionine-dependent methyltransferases"/>
    <property type="match status" value="1"/>
</dbReference>
<dbReference type="InterPro" id="IPR013216">
    <property type="entry name" value="Methyltransf_11"/>
</dbReference>
<dbReference type="EMBL" id="CAJPIZ010014040">
    <property type="protein sequence ID" value="CAG2114564.1"/>
    <property type="molecule type" value="Genomic_DNA"/>
</dbReference>
<evidence type="ECO:0000313" key="3">
    <source>
        <dbReference type="Proteomes" id="UP000759131"/>
    </source>
</evidence>
<name>A0A7R9L5A2_9ACAR</name>